<dbReference type="EMBL" id="JACEIK010001540">
    <property type="protein sequence ID" value="MCD7470216.1"/>
    <property type="molecule type" value="Genomic_DNA"/>
</dbReference>
<feature type="region of interest" description="Disordered" evidence="9">
    <location>
        <begin position="142"/>
        <end position="209"/>
    </location>
</feature>
<evidence type="ECO:0000256" key="6">
    <source>
        <dbReference type="ARBA" id="ARBA00023163"/>
    </source>
</evidence>
<evidence type="ECO:0000256" key="4">
    <source>
        <dbReference type="ARBA" id="ARBA00023125"/>
    </source>
</evidence>
<feature type="compositionally biased region" description="Low complexity" evidence="9">
    <location>
        <begin position="158"/>
        <end position="169"/>
    </location>
</feature>
<evidence type="ECO:0000256" key="1">
    <source>
        <dbReference type="ARBA" id="ARBA00004123"/>
    </source>
</evidence>
<keyword evidence="5" id="KW-0010">Activator</keyword>
<protein>
    <submittedName>
        <fullName evidence="11">Dehydration-responsive element-binding protein</fullName>
    </submittedName>
</protein>
<evidence type="ECO:0000313" key="11">
    <source>
        <dbReference type="EMBL" id="MCD7470216.1"/>
    </source>
</evidence>
<name>A0ABS8TFH6_DATST</name>
<keyword evidence="7" id="KW-0539">Nucleus</keyword>
<dbReference type="PROSITE" id="PS51032">
    <property type="entry name" value="AP2_ERF"/>
    <property type="match status" value="1"/>
</dbReference>
<dbReference type="PRINTS" id="PR00367">
    <property type="entry name" value="ETHRSPELEMNT"/>
</dbReference>
<dbReference type="CDD" id="cd00018">
    <property type="entry name" value="AP2"/>
    <property type="match status" value="1"/>
</dbReference>
<evidence type="ECO:0000256" key="8">
    <source>
        <dbReference type="ARBA" id="ARBA00024343"/>
    </source>
</evidence>
<comment type="subcellular location">
    <subcellularLocation>
        <location evidence="1">Nucleus</location>
    </subcellularLocation>
</comment>
<feature type="domain" description="AP2/ERF" evidence="10">
    <location>
        <begin position="82"/>
        <end position="139"/>
    </location>
</feature>
<feature type="compositionally biased region" description="Basic and acidic residues" evidence="9">
    <location>
        <begin position="186"/>
        <end position="199"/>
    </location>
</feature>
<comment type="caution">
    <text evidence="11">The sequence shown here is derived from an EMBL/GenBank/DDBJ whole genome shotgun (WGS) entry which is preliminary data.</text>
</comment>
<reference evidence="11 12" key="1">
    <citation type="journal article" date="2021" name="BMC Genomics">
        <title>Datura genome reveals duplications of psychoactive alkaloid biosynthetic genes and high mutation rate following tissue culture.</title>
        <authorList>
            <person name="Rajewski A."/>
            <person name="Carter-House D."/>
            <person name="Stajich J."/>
            <person name="Litt A."/>
        </authorList>
    </citation>
    <scope>NUCLEOTIDE SEQUENCE [LARGE SCALE GENOMIC DNA]</scope>
    <source>
        <strain evidence="11">AR-01</strain>
    </source>
</reference>
<evidence type="ECO:0000256" key="9">
    <source>
        <dbReference type="SAM" id="MobiDB-lite"/>
    </source>
</evidence>
<keyword evidence="4" id="KW-0238">DNA-binding</keyword>
<dbReference type="PANTHER" id="PTHR31241">
    <property type="entry name" value="DEHYDRATION-RESPONSIVE ELEMENT-BINDING PROTEIN 2C"/>
    <property type="match status" value="1"/>
</dbReference>
<evidence type="ECO:0000256" key="7">
    <source>
        <dbReference type="ARBA" id="ARBA00023242"/>
    </source>
</evidence>
<keyword evidence="3" id="KW-0346">Stress response</keyword>
<evidence type="ECO:0000256" key="2">
    <source>
        <dbReference type="ARBA" id="ARBA00023015"/>
    </source>
</evidence>
<evidence type="ECO:0000256" key="3">
    <source>
        <dbReference type="ARBA" id="ARBA00023016"/>
    </source>
</evidence>
<dbReference type="Pfam" id="PF00847">
    <property type="entry name" value="AP2"/>
    <property type="match status" value="1"/>
</dbReference>
<feature type="compositionally biased region" description="Polar residues" evidence="9">
    <location>
        <begin position="294"/>
        <end position="306"/>
    </location>
</feature>
<dbReference type="InterPro" id="IPR016177">
    <property type="entry name" value="DNA-bd_dom_sf"/>
</dbReference>
<keyword evidence="6" id="KW-0804">Transcription</keyword>
<accession>A0ABS8TFH6</accession>
<evidence type="ECO:0000256" key="5">
    <source>
        <dbReference type="ARBA" id="ARBA00023159"/>
    </source>
</evidence>
<feature type="region of interest" description="Disordered" evidence="9">
    <location>
        <begin position="277"/>
        <end position="322"/>
    </location>
</feature>
<dbReference type="InterPro" id="IPR001471">
    <property type="entry name" value="AP2/ERF_dom"/>
</dbReference>
<feature type="compositionally biased region" description="Polar residues" evidence="9">
    <location>
        <begin position="1"/>
        <end position="11"/>
    </location>
</feature>
<proteinExistence type="inferred from homology"/>
<keyword evidence="2" id="KW-0805">Transcription regulation</keyword>
<comment type="similarity">
    <text evidence="8">Belongs to the AP2/ERF transcription factor family. ERF subfamily.</text>
</comment>
<gene>
    <name evidence="11" type="primary">DREB2B_1</name>
    <name evidence="11" type="ORF">HAX54_009930</name>
</gene>
<dbReference type="SMART" id="SM00380">
    <property type="entry name" value="AP2"/>
    <property type="match status" value="1"/>
</dbReference>
<keyword evidence="12" id="KW-1185">Reference proteome</keyword>
<dbReference type="Gene3D" id="3.30.730.10">
    <property type="entry name" value="AP2/ERF domain"/>
    <property type="match status" value="1"/>
</dbReference>
<feature type="region of interest" description="Disordered" evidence="9">
    <location>
        <begin position="1"/>
        <end position="33"/>
    </location>
</feature>
<evidence type="ECO:0000313" key="12">
    <source>
        <dbReference type="Proteomes" id="UP000823775"/>
    </source>
</evidence>
<dbReference type="PANTHER" id="PTHR31241:SF62">
    <property type="entry name" value="DEHYDRATION-RESPONSIVE ELEMENT-BINDING PROTEIN 2D"/>
    <property type="match status" value="1"/>
</dbReference>
<dbReference type="SUPFAM" id="SSF54171">
    <property type="entry name" value="DNA-binding domain"/>
    <property type="match status" value="1"/>
</dbReference>
<dbReference type="InterPro" id="IPR036955">
    <property type="entry name" value="AP2/ERF_dom_sf"/>
</dbReference>
<dbReference type="Proteomes" id="UP000823775">
    <property type="component" value="Unassembled WGS sequence"/>
</dbReference>
<evidence type="ECO:0000259" key="10">
    <source>
        <dbReference type="PROSITE" id="PS51032"/>
    </source>
</evidence>
<sequence length="384" mass="42953">MAILDQTSNMRSLPLDYTRKRKSRSRKDAPKNVADTLARWKEVNEKLHSCDDGIKPVGKVPAKGSKKGCMKGKGGPENARFKYRGVRQRTWGKWVAEIREPHRGNRLWLGTFETAIEAALAYDEAARAMYGPWARLNLPNYPSSKESSKDESSLPTVSQSDSATASSFSEVCPVDDMRGRGNIPEVKYEDGRSESKYEGSRTGSYEAGTPLSSLRDEAIDEAKGALNKREIFEIKEEPVASGNDSWNSGEDNLDSLCWDEEMFDVDELLGMIDSTPLDASAANQDDGSVPPKQEQYTYDPNNQLSDPSYRLKNADDQLSDPSYRLKNADDQFSNPSYQLENADGRTFEGLQQAPIMGDYDFDFLKPGRLEDFNFCLDDLGLLDI</sequence>
<organism evidence="11 12">
    <name type="scientific">Datura stramonium</name>
    <name type="common">Jimsonweed</name>
    <name type="synonym">Common thornapple</name>
    <dbReference type="NCBI Taxonomy" id="4076"/>
    <lineage>
        <taxon>Eukaryota</taxon>
        <taxon>Viridiplantae</taxon>
        <taxon>Streptophyta</taxon>
        <taxon>Embryophyta</taxon>
        <taxon>Tracheophyta</taxon>
        <taxon>Spermatophyta</taxon>
        <taxon>Magnoliopsida</taxon>
        <taxon>eudicotyledons</taxon>
        <taxon>Gunneridae</taxon>
        <taxon>Pentapetalae</taxon>
        <taxon>asterids</taxon>
        <taxon>lamiids</taxon>
        <taxon>Solanales</taxon>
        <taxon>Solanaceae</taxon>
        <taxon>Solanoideae</taxon>
        <taxon>Datureae</taxon>
        <taxon>Datura</taxon>
    </lineage>
</organism>